<organism evidence="2 3">
    <name type="scientific">Thalictrum thalictroides</name>
    <name type="common">Rue-anemone</name>
    <name type="synonym">Anemone thalictroides</name>
    <dbReference type="NCBI Taxonomy" id="46969"/>
    <lineage>
        <taxon>Eukaryota</taxon>
        <taxon>Viridiplantae</taxon>
        <taxon>Streptophyta</taxon>
        <taxon>Embryophyta</taxon>
        <taxon>Tracheophyta</taxon>
        <taxon>Spermatophyta</taxon>
        <taxon>Magnoliopsida</taxon>
        <taxon>Ranunculales</taxon>
        <taxon>Ranunculaceae</taxon>
        <taxon>Thalictroideae</taxon>
        <taxon>Thalictrum</taxon>
    </lineage>
</organism>
<name>A0A7J6V128_THATH</name>
<dbReference type="AlphaFoldDB" id="A0A7J6V128"/>
<dbReference type="Proteomes" id="UP000554482">
    <property type="component" value="Unassembled WGS sequence"/>
</dbReference>
<dbReference type="EMBL" id="JABWDY010039982">
    <property type="protein sequence ID" value="KAF5178503.1"/>
    <property type="molecule type" value="Genomic_DNA"/>
</dbReference>
<evidence type="ECO:0000256" key="1">
    <source>
        <dbReference type="SAM" id="MobiDB-lite"/>
    </source>
</evidence>
<feature type="non-terminal residue" evidence="2">
    <location>
        <position position="1"/>
    </location>
</feature>
<feature type="compositionally biased region" description="Gly residues" evidence="1">
    <location>
        <begin position="18"/>
        <end position="36"/>
    </location>
</feature>
<comment type="caution">
    <text evidence="2">The sequence shown here is derived from an EMBL/GenBank/DDBJ whole genome shotgun (WGS) entry which is preliminary data.</text>
</comment>
<gene>
    <name evidence="2" type="ORF">FRX31_031910</name>
</gene>
<feature type="compositionally biased region" description="Acidic residues" evidence="1">
    <location>
        <begin position="1"/>
        <end position="14"/>
    </location>
</feature>
<protein>
    <submittedName>
        <fullName evidence="2">Uncharacterized protein</fullName>
    </submittedName>
</protein>
<proteinExistence type="predicted"/>
<keyword evidence="3" id="KW-1185">Reference proteome</keyword>
<feature type="region of interest" description="Disordered" evidence="1">
    <location>
        <begin position="1"/>
        <end position="73"/>
    </location>
</feature>
<evidence type="ECO:0000313" key="3">
    <source>
        <dbReference type="Proteomes" id="UP000554482"/>
    </source>
</evidence>
<accession>A0A7J6V128</accession>
<reference evidence="2 3" key="1">
    <citation type="submission" date="2020-06" db="EMBL/GenBank/DDBJ databases">
        <title>Transcriptomic and genomic resources for Thalictrum thalictroides and T. hernandezii: Facilitating candidate gene discovery in an emerging model plant lineage.</title>
        <authorList>
            <person name="Arias T."/>
            <person name="Riano-Pachon D.M."/>
            <person name="Di Stilio V.S."/>
        </authorList>
    </citation>
    <scope>NUCLEOTIDE SEQUENCE [LARGE SCALE GENOMIC DNA]</scope>
    <source>
        <strain evidence="3">cv. WT478/WT964</strain>
        <tissue evidence="2">Leaves</tissue>
    </source>
</reference>
<feature type="compositionally biased region" description="Polar residues" evidence="1">
    <location>
        <begin position="48"/>
        <end position="70"/>
    </location>
</feature>
<sequence length="165" mass="16999">MGAPEEDEVTFCEEDTGRGGGNVMEKPGGSGPGGGICQTPGYADQGGEQMSQSNEITSEMHNSSDQQSPSYHAFYAPSSPPWLPFPIVSPITHSGPTSVSFASAEVSSALNAAAGERSSGPPSDLFHLLTESETVGSVSTCLPLQSTVAPSPCEPHSCSVQEPQQ</sequence>
<evidence type="ECO:0000313" key="2">
    <source>
        <dbReference type="EMBL" id="KAF5178503.1"/>
    </source>
</evidence>